<accession>A0A919VAQ9</accession>
<evidence type="ECO:0000259" key="3">
    <source>
        <dbReference type="PROSITE" id="PS50977"/>
    </source>
</evidence>
<evidence type="ECO:0000256" key="1">
    <source>
        <dbReference type="ARBA" id="ARBA00023125"/>
    </source>
</evidence>
<dbReference type="SUPFAM" id="SSF46689">
    <property type="entry name" value="Homeodomain-like"/>
    <property type="match status" value="1"/>
</dbReference>
<keyword evidence="1 2" id="KW-0238">DNA-binding</keyword>
<dbReference type="EMBL" id="BOOW01000037">
    <property type="protein sequence ID" value="GII95672.1"/>
    <property type="molecule type" value="Genomic_DNA"/>
</dbReference>
<dbReference type="InterPro" id="IPR036271">
    <property type="entry name" value="Tet_transcr_reg_TetR-rel_C_sf"/>
</dbReference>
<keyword evidence="5" id="KW-1185">Reference proteome</keyword>
<comment type="caution">
    <text evidence="2">Lacks conserved residue(s) required for the propagation of feature annotation.</text>
</comment>
<protein>
    <recommendedName>
        <fullName evidence="3">HTH tetR-type domain-containing protein</fullName>
    </recommendedName>
</protein>
<dbReference type="AlphaFoldDB" id="A0A919VAQ9"/>
<dbReference type="PANTHER" id="PTHR30055:SF226">
    <property type="entry name" value="HTH-TYPE TRANSCRIPTIONAL REGULATOR PKSA"/>
    <property type="match status" value="1"/>
</dbReference>
<dbReference type="SUPFAM" id="SSF48498">
    <property type="entry name" value="Tetracyclin repressor-like, C-terminal domain"/>
    <property type="match status" value="1"/>
</dbReference>
<dbReference type="InterPro" id="IPR009057">
    <property type="entry name" value="Homeodomain-like_sf"/>
</dbReference>
<dbReference type="InterPro" id="IPR001647">
    <property type="entry name" value="HTH_TetR"/>
</dbReference>
<evidence type="ECO:0000313" key="4">
    <source>
        <dbReference type="EMBL" id="GII95672.1"/>
    </source>
</evidence>
<sequence>MEEIAARAGYTIGALYAHFSGKHELFRAVLRSSLGLGTSSFTQRVAHPLTNLEAPLSNLEEMAGPEVPTAPPSALLRRYFHDDTDAHSRWIDLEIEFVRFAEADEELSKGLRARRRDPRTAVARLLAGRPVMPAPAVPDRRAGHRRDHPAAATAIVALFDGLALQRRVDRDAVPSSLFADAVRWLTAGLHDN</sequence>
<feature type="domain" description="HTH tetR-type" evidence="3">
    <location>
        <begin position="1"/>
        <end position="37"/>
    </location>
</feature>
<dbReference type="GO" id="GO:0000976">
    <property type="term" value="F:transcription cis-regulatory region binding"/>
    <property type="evidence" value="ECO:0007669"/>
    <property type="project" value="TreeGrafter"/>
</dbReference>
<dbReference type="GO" id="GO:0003700">
    <property type="term" value="F:DNA-binding transcription factor activity"/>
    <property type="evidence" value="ECO:0007669"/>
    <property type="project" value="TreeGrafter"/>
</dbReference>
<dbReference type="Gene3D" id="1.10.357.10">
    <property type="entry name" value="Tetracycline Repressor, domain 2"/>
    <property type="match status" value="1"/>
</dbReference>
<comment type="caution">
    <text evidence="4">The sequence shown here is derived from an EMBL/GenBank/DDBJ whole genome shotgun (WGS) entry which is preliminary data.</text>
</comment>
<dbReference type="Proteomes" id="UP000606172">
    <property type="component" value="Unassembled WGS sequence"/>
</dbReference>
<dbReference type="PANTHER" id="PTHR30055">
    <property type="entry name" value="HTH-TYPE TRANSCRIPTIONAL REGULATOR RUTR"/>
    <property type="match status" value="1"/>
</dbReference>
<organism evidence="4 5">
    <name type="scientific">Sinosporangium siamense</name>
    <dbReference type="NCBI Taxonomy" id="1367973"/>
    <lineage>
        <taxon>Bacteria</taxon>
        <taxon>Bacillati</taxon>
        <taxon>Actinomycetota</taxon>
        <taxon>Actinomycetes</taxon>
        <taxon>Streptosporangiales</taxon>
        <taxon>Streptosporangiaceae</taxon>
        <taxon>Sinosporangium</taxon>
    </lineage>
</organism>
<dbReference type="Pfam" id="PF00440">
    <property type="entry name" value="TetR_N"/>
    <property type="match status" value="1"/>
</dbReference>
<evidence type="ECO:0000256" key="2">
    <source>
        <dbReference type="PROSITE-ProRule" id="PRU00335"/>
    </source>
</evidence>
<name>A0A919VAQ9_9ACTN</name>
<evidence type="ECO:0000313" key="5">
    <source>
        <dbReference type="Proteomes" id="UP000606172"/>
    </source>
</evidence>
<gene>
    <name evidence="4" type="ORF">Ssi02_59030</name>
</gene>
<dbReference type="PROSITE" id="PS50977">
    <property type="entry name" value="HTH_TETR_2"/>
    <property type="match status" value="1"/>
</dbReference>
<dbReference type="InterPro" id="IPR050109">
    <property type="entry name" value="HTH-type_TetR-like_transc_reg"/>
</dbReference>
<proteinExistence type="predicted"/>
<reference evidence="4" key="1">
    <citation type="submission" date="2021-01" db="EMBL/GenBank/DDBJ databases">
        <title>Whole genome shotgun sequence of Sinosporangium siamense NBRC 109515.</title>
        <authorList>
            <person name="Komaki H."/>
            <person name="Tamura T."/>
        </authorList>
    </citation>
    <scope>NUCLEOTIDE SEQUENCE</scope>
    <source>
        <strain evidence="4">NBRC 109515</strain>
    </source>
</reference>